<dbReference type="InterPro" id="IPR006691">
    <property type="entry name" value="GyrA/parC_rep"/>
</dbReference>
<keyword evidence="13" id="KW-1185">Reference proteome</keyword>
<comment type="subcellular location">
    <subcellularLocation>
        <location evidence="8">Cytoplasm</location>
    </subcellularLocation>
</comment>
<evidence type="ECO:0000259" key="11">
    <source>
        <dbReference type="PROSITE" id="PS52040"/>
    </source>
</evidence>
<evidence type="ECO:0000256" key="2">
    <source>
        <dbReference type="ARBA" id="ARBA00008263"/>
    </source>
</evidence>
<keyword evidence="5 8" id="KW-0799">Topoisomerase</keyword>
<feature type="domain" description="Topo IIA-type catalytic" evidence="11">
    <location>
        <begin position="47"/>
        <end position="537"/>
    </location>
</feature>
<keyword evidence="7 8" id="KW-0413">Isomerase</keyword>
<dbReference type="GO" id="GO:0005737">
    <property type="term" value="C:cytoplasm"/>
    <property type="evidence" value="ECO:0007669"/>
    <property type="project" value="UniProtKB-SubCell"/>
</dbReference>
<dbReference type="Proteomes" id="UP000241764">
    <property type="component" value="Unassembled WGS sequence"/>
</dbReference>
<feature type="active site" description="O-(5'-phospho-DNA)-tyrosine intermediate" evidence="8 9">
    <location>
        <position position="135"/>
    </location>
</feature>
<dbReference type="NCBIfam" id="NF004043">
    <property type="entry name" value="PRK05560.1"/>
    <property type="match status" value="1"/>
</dbReference>
<comment type="miscellaneous">
    <text evidence="8">Few gyrases are as efficient as E.coli at forming negative supercoils. Not all organisms have 2 type II topoisomerases; in organisms with a single type II topoisomerase this enzyme also has to decatenate newly replicated chromosomes.</text>
</comment>
<dbReference type="NCBIfam" id="TIGR01063">
    <property type="entry name" value="gyrA"/>
    <property type="match status" value="1"/>
</dbReference>
<evidence type="ECO:0000256" key="1">
    <source>
        <dbReference type="ARBA" id="ARBA00000185"/>
    </source>
</evidence>
<comment type="caution">
    <text evidence="12">The sequence shown here is derived from an EMBL/GenBank/DDBJ whole genome shotgun (WGS) entry which is preliminary data.</text>
</comment>
<dbReference type="InterPro" id="IPR013758">
    <property type="entry name" value="Topo_IIA_A/C_ab"/>
</dbReference>
<reference evidence="13" key="1">
    <citation type="submission" date="2017-11" db="EMBL/GenBank/DDBJ databases">
        <authorList>
            <person name="Kuznetsova I."/>
            <person name="Sazanova A."/>
            <person name="Chirak E."/>
            <person name="Safronova V."/>
            <person name="Willems A."/>
        </authorList>
    </citation>
    <scope>NUCLEOTIDE SEQUENCE [LARGE SCALE GENOMIC DNA]</scope>
    <source>
        <strain evidence="13">CCBAU 03422</strain>
    </source>
</reference>
<dbReference type="PROSITE" id="PS52040">
    <property type="entry name" value="TOPO_IIA"/>
    <property type="match status" value="1"/>
</dbReference>
<comment type="catalytic activity">
    <reaction evidence="1 8 9">
        <text>ATP-dependent breakage, passage and rejoining of double-stranded DNA.</text>
        <dbReference type="EC" id="5.6.2.2"/>
    </reaction>
</comment>
<dbReference type="Gene3D" id="3.90.199.10">
    <property type="entry name" value="Topoisomerase II, domain 5"/>
    <property type="match status" value="1"/>
</dbReference>
<keyword evidence="4 8" id="KW-0067">ATP-binding</keyword>
<dbReference type="InterPro" id="IPR013760">
    <property type="entry name" value="Topo_IIA-like_dom_sf"/>
</dbReference>
<dbReference type="Pfam" id="PF00521">
    <property type="entry name" value="DNA_topoisoIV"/>
    <property type="match status" value="1"/>
</dbReference>
<keyword evidence="6 8" id="KW-0238">DNA-binding</keyword>
<feature type="short sequence motif" description="GyrA-box" evidence="8">
    <location>
        <begin position="564"/>
        <end position="570"/>
    </location>
</feature>
<dbReference type="Gene3D" id="2.120.10.90">
    <property type="entry name" value="DNA gyrase/topoisomerase IV, subunit A, C-terminal"/>
    <property type="match status" value="1"/>
</dbReference>
<feature type="region of interest" description="Disordered" evidence="10">
    <location>
        <begin position="902"/>
        <end position="934"/>
    </location>
</feature>
<evidence type="ECO:0000256" key="8">
    <source>
        <dbReference type="HAMAP-Rule" id="MF_01897"/>
    </source>
</evidence>
<sequence>MSDLTPPSGPEDDKSGPISGIEPISIIEEMQRSYLDYAMSVIVSRALPDVRDGLKPVHRRILHAMNEMGLSWNRSYRKSAGVVGEVMGKFHPHGDASIYDALVRMAQDWSLRDPLVDGQGNFGSIDGDSPAAMRYTECRLEKVTESLLEDIDKETVDFQDNYDGREQEPVVLPARFPNLLVNGSGGIAVGMATNVPPHNLAEVINGCIALIDNPAIDLPEMMEIIPGPDFPTGGIVLGRSGIYSAYSTGRGSILMRGKVAVESMRGDREAIIITEVPYQVNKATMIEKMADLVREKRIEGISDIRDESDRDGYRVVVELKRDAVADVIINQLYRFTPLQTSFGANMVALNGGKPGLLNLLDILRAFVSFREEVVSRRTKFLLRKARDRAHVLVGLAIAVANIDEIIALIRRAPDPATARDQLMERRWPANDVAPLITLIADPRHTLNDDNTYNLSEEQARAILDLRLQRLTALGRDEIADELNKIGVEIADYLEILASRLRIMGLVKDELVVIRDEFGTPRRTELTEGGADMDDEDLIAREDMVVTVSHAGYIKRVPLVTYRAQRRGGKGRSGVTMKDEDSVTRLFVANTHTPVLFFSSRGIVYKEKVWRLPIGTPQSRGKALINMLPLEQGERITTIMPLPEDEASWANLDVMFATTRGTVRRNKLSDFIQVNRNGKIAMKLEEEGDEILSVDTCDEFDDVLLTAAGGQCIRFPVTDVRVFAGRNSIGVRGITLAPGDKIISMSILGHVDASPAERSAYLKQAAAERRAQGADDVEEIALVGEEATDVADLSPERYAELRDREETVLTVSEYGYGKRSSSYEFRVSGRGGKGIRATDTSKTDEIGKLVALFPVQDSDQILLVSDGGQLIRVPVNGIRVAGRSTKGVTIFNTADGEKVVSVEPISETETDDIEAETSVEAEAATPVTDPGSEEV</sequence>
<evidence type="ECO:0000256" key="4">
    <source>
        <dbReference type="ARBA" id="ARBA00022840"/>
    </source>
</evidence>
<evidence type="ECO:0000313" key="13">
    <source>
        <dbReference type="Proteomes" id="UP000241764"/>
    </source>
</evidence>
<dbReference type="AlphaFoldDB" id="A0A2P7BIV4"/>
<dbReference type="SUPFAM" id="SSF56719">
    <property type="entry name" value="Type II DNA topoisomerase"/>
    <property type="match status" value="1"/>
</dbReference>
<feature type="region of interest" description="Disordered" evidence="10">
    <location>
        <begin position="1"/>
        <end position="20"/>
    </location>
</feature>
<dbReference type="OrthoDB" id="9806486at2"/>
<dbReference type="EMBL" id="PGGM01000002">
    <property type="protein sequence ID" value="PSH66399.1"/>
    <property type="molecule type" value="Genomic_DNA"/>
</dbReference>
<evidence type="ECO:0000256" key="10">
    <source>
        <dbReference type="SAM" id="MobiDB-lite"/>
    </source>
</evidence>
<dbReference type="FunFam" id="3.30.1360.40:FF:000002">
    <property type="entry name" value="DNA gyrase subunit A"/>
    <property type="match status" value="1"/>
</dbReference>
<comment type="similarity">
    <text evidence="2 8">Belongs to the type II topoisomerase GyrA/ParC subunit family.</text>
</comment>
<evidence type="ECO:0000256" key="5">
    <source>
        <dbReference type="ARBA" id="ARBA00023029"/>
    </source>
</evidence>
<gene>
    <name evidence="8" type="primary">gyrA</name>
    <name evidence="12" type="ORF">CU103_07540</name>
</gene>
<dbReference type="NCBIfam" id="NF004044">
    <property type="entry name" value="PRK05561.1"/>
    <property type="match status" value="1"/>
</dbReference>
<dbReference type="Gene3D" id="1.10.268.10">
    <property type="entry name" value="Topoisomerase, domain 3"/>
    <property type="match status" value="1"/>
</dbReference>
<dbReference type="PANTHER" id="PTHR43493">
    <property type="entry name" value="DNA GYRASE/TOPOISOMERASE SUBUNIT A"/>
    <property type="match status" value="1"/>
</dbReference>
<protein>
    <recommendedName>
        <fullName evidence="8">DNA gyrase subunit A</fullName>
        <ecNumber evidence="8">5.6.2.2</ecNumber>
    </recommendedName>
</protein>
<proteinExistence type="inferred from homology"/>
<dbReference type="InterPro" id="IPR002205">
    <property type="entry name" value="Topo_IIA_dom_A"/>
</dbReference>
<dbReference type="FunFam" id="1.10.268.10:FF:000001">
    <property type="entry name" value="DNA gyrase subunit A"/>
    <property type="match status" value="1"/>
</dbReference>
<keyword evidence="3 8" id="KW-0547">Nucleotide-binding</keyword>
<comment type="function">
    <text evidence="8">A type II topoisomerase that negatively supercoils closed circular double-stranded (ds) DNA in an ATP-dependent manner to modulate DNA topology and maintain chromosomes in an underwound state. Negative supercoiling favors strand separation, and DNA replication, transcription, recombination and repair, all of which involve strand separation. Also able to catalyze the interconversion of other topological isomers of dsDNA rings, including catenanes and knotted rings. Type II topoisomerases break and join 2 DNA strands simultaneously in an ATP-dependent manner.</text>
</comment>
<dbReference type="InterPro" id="IPR050220">
    <property type="entry name" value="Type_II_DNA_Topoisomerases"/>
</dbReference>
<evidence type="ECO:0000313" key="12">
    <source>
        <dbReference type="EMBL" id="PSH66399.1"/>
    </source>
</evidence>
<dbReference type="PANTHER" id="PTHR43493:SF5">
    <property type="entry name" value="DNA GYRASE SUBUNIT A, CHLOROPLASTIC_MITOCHONDRIAL"/>
    <property type="match status" value="1"/>
</dbReference>
<dbReference type="GO" id="GO:0006265">
    <property type="term" value="P:DNA topological change"/>
    <property type="evidence" value="ECO:0007669"/>
    <property type="project" value="UniProtKB-UniRule"/>
</dbReference>
<dbReference type="Gene3D" id="3.30.1360.40">
    <property type="match status" value="1"/>
</dbReference>
<comment type="subunit">
    <text evidence="8">Heterotetramer, composed of two GyrA and two GyrB chains. In the heterotetramer, GyrA contains the active site tyrosine that forms a transient covalent intermediate with DNA, while GyrB binds cofactors and catalyzes ATP hydrolysis.</text>
</comment>
<dbReference type="GO" id="GO:0003677">
    <property type="term" value="F:DNA binding"/>
    <property type="evidence" value="ECO:0007669"/>
    <property type="project" value="UniProtKB-UniRule"/>
</dbReference>
<dbReference type="CDD" id="cd00187">
    <property type="entry name" value="TOP4c"/>
    <property type="match status" value="1"/>
</dbReference>
<evidence type="ECO:0000256" key="3">
    <source>
        <dbReference type="ARBA" id="ARBA00022741"/>
    </source>
</evidence>
<dbReference type="SUPFAM" id="SSF101904">
    <property type="entry name" value="GyrA/ParC C-terminal domain-like"/>
    <property type="match status" value="1"/>
</dbReference>
<dbReference type="GO" id="GO:0009330">
    <property type="term" value="C:DNA topoisomerase type II (double strand cut, ATP-hydrolyzing) complex"/>
    <property type="evidence" value="ECO:0007669"/>
    <property type="project" value="TreeGrafter"/>
</dbReference>
<dbReference type="HAMAP" id="MF_01897">
    <property type="entry name" value="GyrA"/>
    <property type="match status" value="1"/>
</dbReference>
<name>A0A2P7BIV4_9HYPH</name>
<dbReference type="GO" id="GO:0005524">
    <property type="term" value="F:ATP binding"/>
    <property type="evidence" value="ECO:0007669"/>
    <property type="project" value="UniProtKB-UniRule"/>
</dbReference>
<dbReference type="SMART" id="SM00434">
    <property type="entry name" value="TOP4c"/>
    <property type="match status" value="1"/>
</dbReference>
<organism evidence="12 13">
    <name type="scientific">Phyllobacterium sophorae</name>
    <dbReference type="NCBI Taxonomy" id="1520277"/>
    <lineage>
        <taxon>Bacteria</taxon>
        <taxon>Pseudomonadati</taxon>
        <taxon>Pseudomonadota</taxon>
        <taxon>Alphaproteobacteria</taxon>
        <taxon>Hyphomicrobiales</taxon>
        <taxon>Phyllobacteriaceae</taxon>
        <taxon>Phyllobacterium</taxon>
    </lineage>
</organism>
<dbReference type="GO" id="GO:0006261">
    <property type="term" value="P:DNA-templated DNA replication"/>
    <property type="evidence" value="ECO:0007669"/>
    <property type="project" value="UniProtKB-UniRule"/>
</dbReference>
<evidence type="ECO:0000256" key="7">
    <source>
        <dbReference type="ARBA" id="ARBA00023235"/>
    </source>
</evidence>
<keyword evidence="8" id="KW-0963">Cytoplasm</keyword>
<evidence type="ECO:0000256" key="6">
    <source>
        <dbReference type="ARBA" id="ARBA00023125"/>
    </source>
</evidence>
<dbReference type="GO" id="GO:0005694">
    <property type="term" value="C:chromosome"/>
    <property type="evidence" value="ECO:0007669"/>
    <property type="project" value="InterPro"/>
</dbReference>
<dbReference type="InterPro" id="IPR013757">
    <property type="entry name" value="Topo_IIA_A_a_sf"/>
</dbReference>
<dbReference type="InterPro" id="IPR035516">
    <property type="entry name" value="Gyrase/topoIV_suA_C"/>
</dbReference>
<feature type="compositionally biased region" description="Acidic residues" evidence="10">
    <location>
        <begin position="905"/>
        <end position="918"/>
    </location>
</feature>
<dbReference type="EC" id="5.6.2.2" evidence="8"/>
<accession>A0A2P7BIV4</accession>
<dbReference type="Pfam" id="PF03989">
    <property type="entry name" value="DNA_gyraseA_C"/>
    <property type="match status" value="6"/>
</dbReference>
<evidence type="ECO:0000256" key="9">
    <source>
        <dbReference type="PROSITE-ProRule" id="PRU01384"/>
    </source>
</evidence>
<dbReference type="FunFam" id="3.90.199.10:FF:000001">
    <property type="entry name" value="DNA gyrase subunit A"/>
    <property type="match status" value="1"/>
</dbReference>
<dbReference type="GO" id="GO:0034335">
    <property type="term" value="F:DNA negative supercoiling activity"/>
    <property type="evidence" value="ECO:0007669"/>
    <property type="project" value="UniProtKB-ARBA"/>
</dbReference>
<dbReference type="InterPro" id="IPR005743">
    <property type="entry name" value="GyrA"/>
</dbReference>